<dbReference type="EMBL" id="DS116181">
    <property type="protein sequence ID" value="EAX83065.1"/>
    <property type="molecule type" value="Genomic_DNA"/>
</dbReference>
<evidence type="ECO:0000313" key="5">
    <source>
        <dbReference type="Proteomes" id="UP000001542"/>
    </source>
</evidence>
<dbReference type="SMR" id="A2GIF2"/>
<feature type="compositionally biased region" description="Polar residues" evidence="1">
    <location>
        <begin position="133"/>
        <end position="143"/>
    </location>
</feature>
<dbReference type="PROSITE" id="PS50090">
    <property type="entry name" value="MYB_LIKE"/>
    <property type="match status" value="2"/>
</dbReference>
<dbReference type="Proteomes" id="UP000001542">
    <property type="component" value="Unassembled WGS sequence"/>
</dbReference>
<evidence type="ECO:0000313" key="4">
    <source>
        <dbReference type="EMBL" id="EAX83065.1"/>
    </source>
</evidence>
<reference evidence="4" key="2">
    <citation type="journal article" date="2007" name="Science">
        <title>Draft genome sequence of the sexually transmitted pathogen Trichomonas vaginalis.</title>
        <authorList>
            <person name="Carlton J.M."/>
            <person name="Hirt R.P."/>
            <person name="Silva J.C."/>
            <person name="Delcher A.L."/>
            <person name="Schatz M."/>
            <person name="Zhao Q."/>
            <person name="Wortman J.R."/>
            <person name="Bidwell S.L."/>
            <person name="Alsmark U.C.M."/>
            <person name="Besteiro S."/>
            <person name="Sicheritz-Ponten T."/>
            <person name="Noel C.J."/>
            <person name="Dacks J.B."/>
            <person name="Foster P.G."/>
            <person name="Simillion C."/>
            <person name="Van de Peer Y."/>
            <person name="Miranda-Saavedra D."/>
            <person name="Barton G.J."/>
            <person name="Westrop G.D."/>
            <person name="Mueller S."/>
            <person name="Dessi D."/>
            <person name="Fiori P.L."/>
            <person name="Ren Q."/>
            <person name="Paulsen I."/>
            <person name="Zhang H."/>
            <person name="Bastida-Corcuera F.D."/>
            <person name="Simoes-Barbosa A."/>
            <person name="Brown M.T."/>
            <person name="Hayes R.D."/>
            <person name="Mukherjee M."/>
            <person name="Okumura C.Y."/>
            <person name="Schneider R."/>
            <person name="Smith A.J."/>
            <person name="Vanacova S."/>
            <person name="Villalvazo M."/>
            <person name="Haas B.J."/>
            <person name="Pertea M."/>
            <person name="Feldblyum T.V."/>
            <person name="Utterback T.R."/>
            <person name="Shu C.L."/>
            <person name="Osoegawa K."/>
            <person name="de Jong P.J."/>
            <person name="Hrdy I."/>
            <person name="Horvathova L."/>
            <person name="Zubacova Z."/>
            <person name="Dolezal P."/>
            <person name="Malik S.B."/>
            <person name="Logsdon J.M. Jr."/>
            <person name="Henze K."/>
            <person name="Gupta A."/>
            <person name="Wang C.C."/>
            <person name="Dunne R.L."/>
            <person name="Upcroft J.A."/>
            <person name="Upcroft P."/>
            <person name="White O."/>
            <person name="Salzberg S.L."/>
            <person name="Tang P."/>
            <person name="Chiu C.-H."/>
            <person name="Lee Y.-S."/>
            <person name="Embley T.M."/>
            <person name="Coombs G.H."/>
            <person name="Mottram J.C."/>
            <person name="Tachezy J."/>
            <person name="Fraser-Liggett C.M."/>
            <person name="Johnson P.J."/>
        </authorList>
    </citation>
    <scope>NUCLEOTIDE SEQUENCE [LARGE SCALE GENOMIC DNA]</scope>
    <source>
        <strain evidence="4">G3</strain>
    </source>
</reference>
<dbReference type="STRING" id="5722.A2GIF2"/>
<name>A2GIF2_TRIV3</name>
<dbReference type="RefSeq" id="XP_001295995.1">
    <property type="nucleotide sequence ID" value="XM_001295994.1"/>
</dbReference>
<dbReference type="InterPro" id="IPR001005">
    <property type="entry name" value="SANT/Myb"/>
</dbReference>
<dbReference type="InterPro" id="IPR009057">
    <property type="entry name" value="Homeodomain-like_sf"/>
</dbReference>
<dbReference type="PROSITE" id="PS51294">
    <property type="entry name" value="HTH_MYB"/>
    <property type="match status" value="2"/>
</dbReference>
<proteinExistence type="predicted"/>
<dbReference type="KEGG" id="tva:4740697"/>
<dbReference type="PANTHER" id="PTHR45614">
    <property type="entry name" value="MYB PROTEIN-RELATED"/>
    <property type="match status" value="1"/>
</dbReference>
<feature type="domain" description="HTH myb-type" evidence="3">
    <location>
        <begin position="3"/>
        <end position="58"/>
    </location>
</feature>
<dbReference type="CDD" id="cd00167">
    <property type="entry name" value="SANT"/>
    <property type="match status" value="2"/>
</dbReference>
<feature type="region of interest" description="Disordered" evidence="1">
    <location>
        <begin position="123"/>
        <end position="149"/>
    </location>
</feature>
<dbReference type="AlphaFoldDB" id="A2GIF2"/>
<dbReference type="GO" id="GO:0006355">
    <property type="term" value="P:regulation of DNA-templated transcription"/>
    <property type="evidence" value="ECO:0000318"/>
    <property type="project" value="GO_Central"/>
</dbReference>
<dbReference type="Gene3D" id="1.10.10.60">
    <property type="entry name" value="Homeodomain-like"/>
    <property type="match status" value="2"/>
</dbReference>
<feature type="domain" description="Myb-like" evidence="2">
    <location>
        <begin position="55"/>
        <end position="101"/>
    </location>
</feature>
<dbReference type="GO" id="GO:0005634">
    <property type="term" value="C:nucleus"/>
    <property type="evidence" value="ECO:0000318"/>
    <property type="project" value="GO_Central"/>
</dbReference>
<dbReference type="VEuPathDB" id="TrichDB:TVAGG3_0682410"/>
<protein>
    <submittedName>
        <fullName evidence="4">Myb-like DNA-binding domain containing protein</fullName>
    </submittedName>
</protein>
<organism evidence="4 5">
    <name type="scientific">Trichomonas vaginalis (strain ATCC PRA-98 / G3)</name>
    <dbReference type="NCBI Taxonomy" id="412133"/>
    <lineage>
        <taxon>Eukaryota</taxon>
        <taxon>Metamonada</taxon>
        <taxon>Parabasalia</taxon>
        <taxon>Trichomonadida</taxon>
        <taxon>Trichomonadidae</taxon>
        <taxon>Trichomonas</taxon>
    </lineage>
</organism>
<dbReference type="InterPro" id="IPR050560">
    <property type="entry name" value="MYB_TF"/>
</dbReference>
<feature type="domain" description="HTH myb-type" evidence="3">
    <location>
        <begin position="59"/>
        <end position="109"/>
    </location>
</feature>
<dbReference type="GO" id="GO:0000981">
    <property type="term" value="F:DNA-binding transcription factor activity, RNA polymerase II-specific"/>
    <property type="evidence" value="ECO:0000318"/>
    <property type="project" value="GO_Central"/>
</dbReference>
<dbReference type="GO" id="GO:0000978">
    <property type="term" value="F:RNA polymerase II cis-regulatory region sequence-specific DNA binding"/>
    <property type="evidence" value="ECO:0000318"/>
    <property type="project" value="GO_Central"/>
</dbReference>
<dbReference type="InterPro" id="IPR017930">
    <property type="entry name" value="Myb_dom"/>
</dbReference>
<keyword evidence="5" id="KW-1185">Reference proteome</keyword>
<reference evidence="4" key="1">
    <citation type="submission" date="2006-10" db="EMBL/GenBank/DDBJ databases">
        <authorList>
            <person name="Amadeo P."/>
            <person name="Zhao Q."/>
            <person name="Wortman J."/>
            <person name="Fraser-Liggett C."/>
            <person name="Carlton J."/>
        </authorList>
    </citation>
    <scope>NUCLEOTIDE SEQUENCE</scope>
    <source>
        <strain evidence="4">G3</strain>
    </source>
</reference>
<dbReference type="VEuPathDB" id="TrichDB:TVAG_338780"/>
<keyword evidence="4" id="KW-0238">DNA-binding</keyword>
<dbReference type="SUPFAM" id="SSF46689">
    <property type="entry name" value="Homeodomain-like"/>
    <property type="match status" value="1"/>
</dbReference>
<dbReference type="PANTHER" id="PTHR45614:SF253">
    <property type="entry name" value="CHROMOSOME UNDETERMINED SCAFFOLD_38, WHOLE GENOME SHOTGUN SEQUENCE"/>
    <property type="match status" value="1"/>
</dbReference>
<evidence type="ECO:0000256" key="1">
    <source>
        <dbReference type="SAM" id="MobiDB-lite"/>
    </source>
</evidence>
<evidence type="ECO:0000259" key="2">
    <source>
        <dbReference type="PROSITE" id="PS50090"/>
    </source>
</evidence>
<dbReference type="SMART" id="SM00717">
    <property type="entry name" value="SANT"/>
    <property type="match status" value="2"/>
</dbReference>
<dbReference type="eggNOG" id="KOG0048">
    <property type="taxonomic scope" value="Eukaryota"/>
</dbReference>
<accession>A2GIF2</accession>
<evidence type="ECO:0000259" key="3">
    <source>
        <dbReference type="PROSITE" id="PS51294"/>
    </source>
</evidence>
<gene>
    <name evidence="4" type="ORF">TVAG_338780</name>
</gene>
<dbReference type="Pfam" id="PF13921">
    <property type="entry name" value="Myb_DNA-bind_6"/>
    <property type="match status" value="1"/>
</dbReference>
<dbReference type="InParanoid" id="A2GIF2"/>
<sequence>MSARHHTKDKFTQEDDEHLKEIVGKLEEIDWKTVAHQMGNKNARQCKDRWVNYLSPTVNRSKFSFQEDILLLEKYNIYGPKWVFISKFFENRTDVNIKARFLILKRRGYSVEYLKRLLDRRMNPKSQSKRNKIAQQPLSKEPSSPTPDWDFFNQITIETFEKENNDMLSLLGGQEAHFFNFC</sequence>
<feature type="domain" description="Myb-like" evidence="2">
    <location>
        <begin position="3"/>
        <end position="54"/>
    </location>
</feature>